<dbReference type="EMBL" id="NOVD01000032">
    <property type="protein sequence ID" value="PCK24311.1"/>
    <property type="molecule type" value="Genomic_DNA"/>
</dbReference>
<organism evidence="7 8">
    <name type="scientific">Rhodococcus qingshengii</name>
    <dbReference type="NCBI Taxonomy" id="334542"/>
    <lineage>
        <taxon>Bacteria</taxon>
        <taxon>Bacillati</taxon>
        <taxon>Actinomycetota</taxon>
        <taxon>Actinomycetes</taxon>
        <taxon>Mycobacteriales</taxon>
        <taxon>Nocardiaceae</taxon>
        <taxon>Rhodococcus</taxon>
        <taxon>Rhodococcus erythropolis group</taxon>
    </lineage>
</organism>
<keyword evidence="2" id="KW-0349">Heme</keyword>
<evidence type="ECO:0000256" key="4">
    <source>
        <dbReference type="ARBA" id="ARBA00023002"/>
    </source>
</evidence>
<protein>
    <submittedName>
        <fullName evidence="7">Cytochrome P450</fullName>
    </submittedName>
</protein>
<dbReference type="Proteomes" id="UP000230886">
    <property type="component" value="Unassembled WGS sequence"/>
</dbReference>
<evidence type="ECO:0000313" key="7">
    <source>
        <dbReference type="EMBL" id="PCK24311.1"/>
    </source>
</evidence>
<dbReference type="InterPro" id="IPR036396">
    <property type="entry name" value="Cyt_P450_sf"/>
</dbReference>
<keyword evidence="6" id="KW-0503">Monooxygenase</keyword>
<sequence length="348" mass="37796">MWIVGGYNQVTRLLADNLMSADKADSSTGFLGQSLPPALDANLLNMDGARHRRVRSLAQSAFSARRLPAQREVVRKTAEELVATLPDSGWIDLVEDWCEPFPALVIGRLLGLPEDQLPAFQAAARPMFRIDTSEAGAGIRDSLGQMLMLVMAAVEGKRRNPGPDLLSDWIAARDGTDKLTEEELISLAFATIIGGFENVTALISAVLADVLRRPREPVLAIVGNTAELSRLVDEAIEVAAPVNYALRRFPLADLQVGEHSIPRGETVVLALRSANEDPGRKGRPDVVFGYGRHSCPGAALAASEVMESIRVLMKRYTNLKLCEESNNQSFKKSWATQSLATLQVSLGN</sequence>
<comment type="similarity">
    <text evidence="1">Belongs to the cytochrome P450 family.</text>
</comment>
<dbReference type="GO" id="GO:0016705">
    <property type="term" value="F:oxidoreductase activity, acting on paired donors, with incorporation or reduction of molecular oxygen"/>
    <property type="evidence" value="ECO:0007669"/>
    <property type="project" value="InterPro"/>
</dbReference>
<comment type="caution">
    <text evidence="7">The sequence shown here is derived from an EMBL/GenBank/DDBJ whole genome shotgun (WGS) entry which is preliminary data.</text>
</comment>
<gene>
    <name evidence="7" type="ORF">CHR55_26355</name>
</gene>
<dbReference type="AlphaFoldDB" id="A0A2A5J5Q3"/>
<name>A0A2A5J5Q3_RHOSG</name>
<evidence type="ECO:0000256" key="2">
    <source>
        <dbReference type="ARBA" id="ARBA00022617"/>
    </source>
</evidence>
<dbReference type="Gene3D" id="1.10.630.10">
    <property type="entry name" value="Cytochrome P450"/>
    <property type="match status" value="1"/>
</dbReference>
<reference evidence="7 8" key="1">
    <citation type="submission" date="2017-07" db="EMBL/GenBank/DDBJ databases">
        <title>Draft sequence of Rhodococcus enclensis 23b-28.</title>
        <authorList>
            <person name="Besaury L."/>
            <person name="Sancelme M."/>
            <person name="Amato P."/>
            <person name="Lallement A."/>
            <person name="Delort A.-M."/>
        </authorList>
    </citation>
    <scope>NUCLEOTIDE SEQUENCE [LARGE SCALE GENOMIC DNA]</scope>
    <source>
        <strain evidence="7 8">23b-28</strain>
    </source>
</reference>
<dbReference type="GO" id="GO:0005506">
    <property type="term" value="F:iron ion binding"/>
    <property type="evidence" value="ECO:0007669"/>
    <property type="project" value="InterPro"/>
</dbReference>
<evidence type="ECO:0000256" key="1">
    <source>
        <dbReference type="ARBA" id="ARBA00010617"/>
    </source>
</evidence>
<dbReference type="GO" id="GO:0020037">
    <property type="term" value="F:heme binding"/>
    <property type="evidence" value="ECO:0007669"/>
    <property type="project" value="InterPro"/>
</dbReference>
<evidence type="ECO:0000313" key="8">
    <source>
        <dbReference type="Proteomes" id="UP000230886"/>
    </source>
</evidence>
<proteinExistence type="inferred from homology"/>
<dbReference type="PRINTS" id="PR00359">
    <property type="entry name" value="BP450"/>
</dbReference>
<dbReference type="InterPro" id="IPR017972">
    <property type="entry name" value="Cyt_P450_CS"/>
</dbReference>
<keyword evidence="4" id="KW-0560">Oxidoreductase</keyword>
<dbReference type="GO" id="GO:0004497">
    <property type="term" value="F:monooxygenase activity"/>
    <property type="evidence" value="ECO:0007669"/>
    <property type="project" value="UniProtKB-KW"/>
</dbReference>
<dbReference type="InterPro" id="IPR002397">
    <property type="entry name" value="Cyt_P450_B"/>
</dbReference>
<dbReference type="PANTHER" id="PTHR46696">
    <property type="entry name" value="P450, PUTATIVE (EUROFUNG)-RELATED"/>
    <property type="match status" value="1"/>
</dbReference>
<accession>A0A2A5J5Q3</accession>
<evidence type="ECO:0000256" key="3">
    <source>
        <dbReference type="ARBA" id="ARBA00022723"/>
    </source>
</evidence>
<dbReference type="PANTHER" id="PTHR46696:SF1">
    <property type="entry name" value="CYTOCHROME P450 YJIB-RELATED"/>
    <property type="match status" value="1"/>
</dbReference>
<evidence type="ECO:0000256" key="5">
    <source>
        <dbReference type="ARBA" id="ARBA00023004"/>
    </source>
</evidence>
<dbReference type="SUPFAM" id="SSF48264">
    <property type="entry name" value="Cytochrome P450"/>
    <property type="match status" value="1"/>
</dbReference>
<keyword evidence="3" id="KW-0479">Metal-binding</keyword>
<keyword evidence="5" id="KW-0408">Iron</keyword>
<dbReference type="PROSITE" id="PS00086">
    <property type="entry name" value="CYTOCHROME_P450"/>
    <property type="match status" value="1"/>
</dbReference>
<evidence type="ECO:0000256" key="6">
    <source>
        <dbReference type="ARBA" id="ARBA00023033"/>
    </source>
</evidence>